<dbReference type="EMBL" id="JABDHM010000478">
    <property type="protein sequence ID" value="KAF5214544.1"/>
    <property type="molecule type" value="Genomic_DNA"/>
</dbReference>
<feature type="compositionally biased region" description="Polar residues" evidence="1">
    <location>
        <begin position="156"/>
        <end position="165"/>
    </location>
</feature>
<evidence type="ECO:0000313" key="2">
    <source>
        <dbReference type="EMBL" id="KAF5214544.1"/>
    </source>
</evidence>
<reference evidence="4" key="2">
    <citation type="submission" date="2020-04" db="EMBL/GenBank/DDBJ databases">
        <authorList>
            <person name="Diaz Viraque F."/>
        </authorList>
    </citation>
    <scope>NUCLEOTIDE SEQUENCE</scope>
    <source>
        <strain evidence="4">Berenice</strain>
    </source>
</reference>
<dbReference type="VEuPathDB" id="TriTrypDB:ECC02_000963"/>
<reference evidence="4 5" key="1">
    <citation type="journal article" date="2019" name="Genome Biol. Evol.">
        <title>Nanopore Sequencing Significantly Improves Genome Assembly of the Protozoan Parasite Trypanosoma cruzi.</title>
        <authorList>
            <person name="Diaz-Viraque F."/>
            <person name="Pita S."/>
            <person name="Greif G."/>
            <person name="de Souza R.C.M."/>
            <person name="Iraola G."/>
            <person name="Robello C."/>
        </authorList>
    </citation>
    <scope>NUCLEOTIDE SEQUENCE [LARGE SCALE GENOMIC DNA]</scope>
    <source>
        <strain evidence="4 5">Berenice</strain>
    </source>
</reference>
<dbReference type="EMBL" id="JABDHM010000004">
    <property type="protein sequence ID" value="KAF5226033.1"/>
    <property type="molecule type" value="Genomic_DNA"/>
</dbReference>
<dbReference type="Proteomes" id="UP000583944">
    <property type="component" value="Unassembled WGS sequence"/>
</dbReference>
<dbReference type="EMBL" id="JABDHM010000004">
    <property type="protein sequence ID" value="KAF5226031.1"/>
    <property type="molecule type" value="Genomic_DNA"/>
</dbReference>
<protein>
    <submittedName>
        <fullName evidence="4">Uncharacterized protein</fullName>
    </submittedName>
</protein>
<name>A0A7J6YHR7_TRYCR</name>
<evidence type="ECO:0000313" key="5">
    <source>
        <dbReference type="Proteomes" id="UP000583944"/>
    </source>
</evidence>
<feature type="region of interest" description="Disordered" evidence="1">
    <location>
        <begin position="155"/>
        <end position="208"/>
    </location>
</feature>
<comment type="caution">
    <text evidence="4">The sequence shown here is derived from an EMBL/GenBank/DDBJ whole genome shotgun (WGS) entry which is preliminary data.</text>
</comment>
<dbReference type="AlphaFoldDB" id="A0A7J6YHR7"/>
<evidence type="ECO:0000313" key="4">
    <source>
        <dbReference type="EMBL" id="KAF5226033.1"/>
    </source>
</evidence>
<gene>
    <name evidence="3" type="ORF">ECC02_000963</name>
    <name evidence="4" type="ORF">ECC02_000967</name>
    <name evidence="2" type="ORF">ECC02_012843</name>
</gene>
<feature type="region of interest" description="Disordered" evidence="1">
    <location>
        <begin position="15"/>
        <end position="52"/>
    </location>
</feature>
<evidence type="ECO:0000313" key="3">
    <source>
        <dbReference type="EMBL" id="KAF5226031.1"/>
    </source>
</evidence>
<accession>A0A7J6YHR7</accession>
<dbReference type="VEuPathDB" id="TriTrypDB:ECC02_000967"/>
<sequence length="208" mass="22844">MQKLLIAINGTTTLRPSALSNAPHKSPPPLPREVGMRPMQQRGLGDPAWKGEPHDAPGEVELLLGLRGAQGLMRGIRGWQGFARRIAVAPFGGVLECMLDATPGHSSWMRLWSLFRRRLRQTPACRQRWEERGALGVRHSRGIDVHGISPVGRATAYTQSHGSSGQRKRILERGSGKFRALSKRPETGPPFPPGSSESKQRACRTPAQ</sequence>
<evidence type="ECO:0000256" key="1">
    <source>
        <dbReference type="SAM" id="MobiDB-lite"/>
    </source>
</evidence>
<dbReference type="VEuPathDB" id="TriTrypDB:ECC02_012843"/>
<organism evidence="4 5">
    <name type="scientific">Trypanosoma cruzi</name>
    <dbReference type="NCBI Taxonomy" id="5693"/>
    <lineage>
        <taxon>Eukaryota</taxon>
        <taxon>Discoba</taxon>
        <taxon>Euglenozoa</taxon>
        <taxon>Kinetoplastea</taxon>
        <taxon>Metakinetoplastina</taxon>
        <taxon>Trypanosomatida</taxon>
        <taxon>Trypanosomatidae</taxon>
        <taxon>Trypanosoma</taxon>
        <taxon>Schizotrypanum</taxon>
    </lineage>
</organism>
<proteinExistence type="predicted"/>